<gene>
    <name evidence="5" type="ORF">ATL40_2843</name>
</gene>
<keyword evidence="1" id="KW-0805">Transcription regulation</keyword>
<comment type="caution">
    <text evidence="5">The sequence shown here is derived from an EMBL/GenBank/DDBJ whole genome shotgun (WGS) entry which is preliminary data.</text>
</comment>
<dbReference type="EMBL" id="PDJD01000001">
    <property type="protein sequence ID" value="PFG21220.1"/>
    <property type="molecule type" value="Genomic_DNA"/>
</dbReference>
<dbReference type="GO" id="GO:0003700">
    <property type="term" value="F:DNA-binding transcription factor activity"/>
    <property type="evidence" value="ECO:0007669"/>
    <property type="project" value="InterPro"/>
</dbReference>
<evidence type="ECO:0000256" key="2">
    <source>
        <dbReference type="ARBA" id="ARBA00023125"/>
    </source>
</evidence>
<protein>
    <submittedName>
        <fullName evidence="5">ArsR family transcriptional regulator</fullName>
    </submittedName>
</protein>
<keyword evidence="6" id="KW-1185">Reference proteome</keyword>
<keyword evidence="3" id="KW-0804">Transcription</keyword>
<dbReference type="SUPFAM" id="SSF46785">
    <property type="entry name" value="Winged helix' DNA-binding domain"/>
    <property type="match status" value="1"/>
</dbReference>
<dbReference type="GO" id="GO:0003677">
    <property type="term" value="F:DNA binding"/>
    <property type="evidence" value="ECO:0007669"/>
    <property type="project" value="UniProtKB-KW"/>
</dbReference>
<dbReference type="PROSITE" id="PS50987">
    <property type="entry name" value="HTH_ARSR_2"/>
    <property type="match status" value="1"/>
</dbReference>
<dbReference type="CDD" id="cd00090">
    <property type="entry name" value="HTH_ARSR"/>
    <property type="match status" value="1"/>
</dbReference>
<feature type="domain" description="HTH arsR-type" evidence="4">
    <location>
        <begin position="5"/>
        <end position="99"/>
    </location>
</feature>
<dbReference type="PANTHER" id="PTHR43132">
    <property type="entry name" value="ARSENICAL RESISTANCE OPERON REPRESSOR ARSR-RELATED"/>
    <property type="match status" value="1"/>
</dbReference>
<reference evidence="5 6" key="1">
    <citation type="submission" date="2017-10" db="EMBL/GenBank/DDBJ databases">
        <title>Sequencing the genomes of 1000 actinobacteria strains.</title>
        <authorList>
            <person name="Klenk H.-P."/>
        </authorList>
    </citation>
    <scope>NUCLEOTIDE SEQUENCE [LARGE SCALE GENOMIC DNA]</scope>
    <source>
        <strain evidence="5 6">DSM 21801</strain>
    </source>
</reference>
<dbReference type="InterPro" id="IPR036388">
    <property type="entry name" value="WH-like_DNA-bd_sf"/>
</dbReference>
<dbReference type="InterPro" id="IPR036390">
    <property type="entry name" value="WH_DNA-bd_sf"/>
</dbReference>
<accession>A0A2A9D5V1</accession>
<name>A0A2A9D5V1_9MICO</name>
<dbReference type="Gene3D" id="1.10.10.10">
    <property type="entry name" value="Winged helix-like DNA-binding domain superfamily/Winged helix DNA-binding domain"/>
    <property type="match status" value="1"/>
</dbReference>
<proteinExistence type="predicted"/>
<evidence type="ECO:0000259" key="4">
    <source>
        <dbReference type="PROSITE" id="PS50987"/>
    </source>
</evidence>
<sequence length="111" mass="11942">MTTVPGEAELDHAVRALRLLADRTRLAILALIGDQELSVGAIAEAVDRPPAAVSQHLAKLRAAGLVSTRREGTTIYYTQREPHLAGLVADAIALAEHALYAQPPHHRRARA</sequence>
<evidence type="ECO:0000256" key="3">
    <source>
        <dbReference type="ARBA" id="ARBA00023163"/>
    </source>
</evidence>
<dbReference type="SMART" id="SM00418">
    <property type="entry name" value="HTH_ARSR"/>
    <property type="match status" value="1"/>
</dbReference>
<dbReference type="Pfam" id="PF12840">
    <property type="entry name" value="HTH_20"/>
    <property type="match status" value="1"/>
</dbReference>
<dbReference type="AlphaFoldDB" id="A0A2A9D5V1"/>
<organism evidence="5 6">
    <name type="scientific">Serinibacter salmoneus</name>
    <dbReference type="NCBI Taxonomy" id="556530"/>
    <lineage>
        <taxon>Bacteria</taxon>
        <taxon>Bacillati</taxon>
        <taxon>Actinomycetota</taxon>
        <taxon>Actinomycetes</taxon>
        <taxon>Micrococcales</taxon>
        <taxon>Beutenbergiaceae</taxon>
        <taxon>Serinibacter</taxon>
    </lineage>
</organism>
<dbReference type="InterPro" id="IPR011991">
    <property type="entry name" value="ArsR-like_HTH"/>
</dbReference>
<dbReference type="PANTHER" id="PTHR43132:SF8">
    <property type="entry name" value="HTH-TYPE TRANSCRIPTIONAL REGULATOR KMTR"/>
    <property type="match status" value="1"/>
</dbReference>
<dbReference type="RefSeq" id="WP_098470084.1">
    <property type="nucleotide sequence ID" value="NZ_PDJD01000001.1"/>
</dbReference>
<dbReference type="PRINTS" id="PR00778">
    <property type="entry name" value="HTHARSR"/>
</dbReference>
<keyword evidence="2" id="KW-0238">DNA-binding</keyword>
<evidence type="ECO:0000313" key="5">
    <source>
        <dbReference type="EMBL" id="PFG21220.1"/>
    </source>
</evidence>
<dbReference type="OrthoDB" id="9810923at2"/>
<dbReference type="Proteomes" id="UP000224915">
    <property type="component" value="Unassembled WGS sequence"/>
</dbReference>
<evidence type="ECO:0000256" key="1">
    <source>
        <dbReference type="ARBA" id="ARBA00023015"/>
    </source>
</evidence>
<dbReference type="InterPro" id="IPR001845">
    <property type="entry name" value="HTH_ArsR_DNA-bd_dom"/>
</dbReference>
<dbReference type="NCBIfam" id="NF033788">
    <property type="entry name" value="HTH_metalloreg"/>
    <property type="match status" value="1"/>
</dbReference>
<dbReference type="InterPro" id="IPR051011">
    <property type="entry name" value="Metal_resp_trans_reg"/>
</dbReference>
<evidence type="ECO:0000313" key="6">
    <source>
        <dbReference type="Proteomes" id="UP000224915"/>
    </source>
</evidence>